<name>A0A1I6EFK3_9FIRM</name>
<evidence type="ECO:0000313" key="1">
    <source>
        <dbReference type="EMBL" id="SFR16311.1"/>
    </source>
</evidence>
<dbReference type="AlphaFoldDB" id="A0A1I6EFK3"/>
<accession>A0A1I6EFK3</accession>
<keyword evidence="2" id="KW-1185">Reference proteome</keyword>
<proteinExistence type="predicted"/>
<gene>
    <name evidence="1" type="ORF">SAMN05660706_13914</name>
</gene>
<dbReference type="EMBL" id="FOYM01000039">
    <property type="protein sequence ID" value="SFR16311.1"/>
    <property type="molecule type" value="Genomic_DNA"/>
</dbReference>
<evidence type="ECO:0000313" key="2">
    <source>
        <dbReference type="Proteomes" id="UP000199584"/>
    </source>
</evidence>
<reference evidence="2" key="1">
    <citation type="submission" date="2016-10" db="EMBL/GenBank/DDBJ databases">
        <authorList>
            <person name="Varghese N."/>
            <person name="Submissions S."/>
        </authorList>
    </citation>
    <scope>NUCLEOTIDE SEQUENCE [LARGE SCALE GENOMIC DNA]</scope>
    <source>
        <strain evidence="2">DSM 3669</strain>
    </source>
</reference>
<sequence>MPDNSHFFNNPPAAVILLMAADTPNPVQRLNALSQTLTV</sequence>
<protein>
    <submittedName>
        <fullName evidence="1">Uncharacterized protein</fullName>
    </submittedName>
</protein>
<organism evidence="1 2">
    <name type="scientific">Desulfoscipio geothermicus DSM 3669</name>
    <dbReference type="NCBI Taxonomy" id="1121426"/>
    <lineage>
        <taxon>Bacteria</taxon>
        <taxon>Bacillati</taxon>
        <taxon>Bacillota</taxon>
        <taxon>Clostridia</taxon>
        <taxon>Eubacteriales</taxon>
        <taxon>Desulfallaceae</taxon>
        <taxon>Desulfoscipio</taxon>
    </lineage>
</organism>
<dbReference type="Proteomes" id="UP000199584">
    <property type="component" value="Unassembled WGS sequence"/>
</dbReference>